<keyword evidence="4 7" id="KW-0238">DNA-binding</keyword>
<dbReference type="PROSITE" id="PS51755">
    <property type="entry name" value="OMPR_PHOB"/>
    <property type="match status" value="1"/>
</dbReference>
<evidence type="ECO:0000256" key="5">
    <source>
        <dbReference type="ARBA" id="ARBA00023163"/>
    </source>
</evidence>
<sequence>MKILIVEDDRDTAAHIAAGLNASATHIDSAHDGYVGLTMAARERYDVIIVDRMLPRLDGVSMVRELRNAGRETPVLMVSALGEVNDRVEGLNAGADDYLTKPFAMIELRARFAALSRRPHMAEHATVLRVADLELDRISREVRRAGQSVDLQPREFRLLEYLMAHQGRVVTRSMLLEHVWEFHFDPQTSVIETHISRLRNKIDRGFERELLHTVRGAGYCLRGED</sequence>
<dbReference type="Gene3D" id="3.40.50.2300">
    <property type="match status" value="1"/>
</dbReference>
<feature type="DNA-binding region" description="OmpR/PhoB-type" evidence="7">
    <location>
        <begin position="125"/>
        <end position="223"/>
    </location>
</feature>
<dbReference type="GO" id="GO:0006355">
    <property type="term" value="P:regulation of DNA-templated transcription"/>
    <property type="evidence" value="ECO:0007669"/>
    <property type="project" value="InterPro"/>
</dbReference>
<dbReference type="InterPro" id="IPR016032">
    <property type="entry name" value="Sig_transdc_resp-reg_C-effctor"/>
</dbReference>
<evidence type="ECO:0000256" key="2">
    <source>
        <dbReference type="ARBA" id="ARBA00023012"/>
    </source>
</evidence>
<keyword evidence="5" id="KW-0804">Transcription</keyword>
<evidence type="ECO:0000313" key="10">
    <source>
        <dbReference type="EMBL" id="AIF47366.1"/>
    </source>
</evidence>
<organism evidence="10 11">
    <name type="scientific">Dyella japonica A8</name>
    <dbReference type="NCBI Taxonomy" id="1217721"/>
    <lineage>
        <taxon>Bacteria</taxon>
        <taxon>Pseudomonadati</taxon>
        <taxon>Pseudomonadota</taxon>
        <taxon>Gammaproteobacteria</taxon>
        <taxon>Lysobacterales</taxon>
        <taxon>Rhodanobacteraceae</taxon>
        <taxon>Dyella</taxon>
    </lineage>
</organism>
<dbReference type="OrthoDB" id="9802426at2"/>
<dbReference type="SUPFAM" id="SSF52172">
    <property type="entry name" value="CheY-like"/>
    <property type="match status" value="1"/>
</dbReference>
<dbReference type="PANTHER" id="PTHR48111">
    <property type="entry name" value="REGULATOR OF RPOS"/>
    <property type="match status" value="1"/>
</dbReference>
<keyword evidence="1 6" id="KW-0597">Phosphoprotein</keyword>
<dbReference type="PROSITE" id="PS50110">
    <property type="entry name" value="RESPONSE_REGULATORY"/>
    <property type="match status" value="1"/>
</dbReference>
<evidence type="ECO:0000256" key="3">
    <source>
        <dbReference type="ARBA" id="ARBA00023015"/>
    </source>
</evidence>
<feature type="domain" description="OmpR/PhoB-type" evidence="9">
    <location>
        <begin position="125"/>
        <end position="223"/>
    </location>
</feature>
<dbReference type="SMART" id="SM00862">
    <property type="entry name" value="Trans_reg_C"/>
    <property type="match status" value="1"/>
</dbReference>
<dbReference type="GO" id="GO:0000976">
    <property type="term" value="F:transcription cis-regulatory region binding"/>
    <property type="evidence" value="ECO:0007669"/>
    <property type="project" value="TreeGrafter"/>
</dbReference>
<dbReference type="PATRIC" id="fig|1217721.7.peg.1829"/>
<gene>
    <name evidence="10" type="ORF">HY57_08825</name>
</gene>
<dbReference type="InterPro" id="IPR001789">
    <property type="entry name" value="Sig_transdc_resp-reg_receiver"/>
</dbReference>
<protein>
    <submittedName>
        <fullName evidence="10">XRE family transcriptional regulator</fullName>
    </submittedName>
</protein>
<name>A0A075JZ46_9GAMM</name>
<evidence type="ECO:0000256" key="1">
    <source>
        <dbReference type="ARBA" id="ARBA00022553"/>
    </source>
</evidence>
<evidence type="ECO:0000256" key="4">
    <source>
        <dbReference type="ARBA" id="ARBA00023125"/>
    </source>
</evidence>
<evidence type="ECO:0000256" key="7">
    <source>
        <dbReference type="PROSITE-ProRule" id="PRU01091"/>
    </source>
</evidence>
<accession>A0A075JZ46</accession>
<dbReference type="InterPro" id="IPR011006">
    <property type="entry name" value="CheY-like_superfamily"/>
</dbReference>
<dbReference type="InterPro" id="IPR036388">
    <property type="entry name" value="WH-like_DNA-bd_sf"/>
</dbReference>
<feature type="modified residue" description="4-aspartylphosphate" evidence="6">
    <location>
        <position position="51"/>
    </location>
</feature>
<dbReference type="AlphaFoldDB" id="A0A075JZ46"/>
<keyword evidence="3" id="KW-0805">Transcription regulation</keyword>
<dbReference type="PANTHER" id="PTHR48111:SF76">
    <property type="entry name" value="TWO-COMPONENT RESPONSE REGULATOR"/>
    <property type="match status" value="1"/>
</dbReference>
<dbReference type="CDD" id="cd00383">
    <property type="entry name" value="trans_reg_C"/>
    <property type="match status" value="1"/>
</dbReference>
<evidence type="ECO:0000313" key="11">
    <source>
        <dbReference type="Proteomes" id="UP000027987"/>
    </source>
</evidence>
<keyword evidence="11" id="KW-1185">Reference proteome</keyword>
<dbReference type="SUPFAM" id="SSF46894">
    <property type="entry name" value="C-terminal effector domain of the bipartite response regulators"/>
    <property type="match status" value="1"/>
</dbReference>
<feature type="domain" description="Response regulatory" evidence="8">
    <location>
        <begin position="2"/>
        <end position="116"/>
    </location>
</feature>
<dbReference type="KEGG" id="dja:HY57_08825"/>
<dbReference type="Pfam" id="PF00486">
    <property type="entry name" value="Trans_reg_C"/>
    <property type="match status" value="1"/>
</dbReference>
<dbReference type="InterPro" id="IPR001867">
    <property type="entry name" value="OmpR/PhoB-type_DNA-bd"/>
</dbReference>
<keyword evidence="2" id="KW-0902">Two-component regulatory system</keyword>
<dbReference type="Proteomes" id="UP000027987">
    <property type="component" value="Chromosome"/>
</dbReference>
<evidence type="ECO:0000259" key="9">
    <source>
        <dbReference type="PROSITE" id="PS51755"/>
    </source>
</evidence>
<dbReference type="RefSeq" id="WP_019465759.1">
    <property type="nucleotide sequence ID" value="NZ_ALOY01000163.1"/>
</dbReference>
<proteinExistence type="predicted"/>
<dbReference type="Gene3D" id="6.10.250.690">
    <property type="match status" value="1"/>
</dbReference>
<dbReference type="GO" id="GO:0005829">
    <property type="term" value="C:cytosol"/>
    <property type="evidence" value="ECO:0007669"/>
    <property type="project" value="TreeGrafter"/>
</dbReference>
<evidence type="ECO:0000259" key="8">
    <source>
        <dbReference type="PROSITE" id="PS50110"/>
    </source>
</evidence>
<evidence type="ECO:0000256" key="6">
    <source>
        <dbReference type="PROSITE-ProRule" id="PRU00169"/>
    </source>
</evidence>
<dbReference type="Pfam" id="PF00072">
    <property type="entry name" value="Response_reg"/>
    <property type="match status" value="1"/>
</dbReference>
<dbReference type="EMBL" id="CP008884">
    <property type="protein sequence ID" value="AIF47366.1"/>
    <property type="molecule type" value="Genomic_DNA"/>
</dbReference>
<dbReference type="HOGENOM" id="CLU_000445_30_1_6"/>
<dbReference type="GO" id="GO:0032993">
    <property type="term" value="C:protein-DNA complex"/>
    <property type="evidence" value="ECO:0007669"/>
    <property type="project" value="TreeGrafter"/>
</dbReference>
<reference evidence="10 11" key="1">
    <citation type="submission" date="2014-07" db="EMBL/GenBank/DDBJ databases">
        <title>Complete Genome Sequence of Dyella japonica Strain A8 Isolated from Malaysian Tropical Soil.</title>
        <authorList>
            <person name="Hui R.K.H."/>
            <person name="Chen J.-W."/>
            <person name="Chan K.-G."/>
            <person name="Leung F.C.C."/>
        </authorList>
    </citation>
    <scope>NUCLEOTIDE SEQUENCE [LARGE SCALE GENOMIC DNA]</scope>
    <source>
        <strain evidence="10 11">A8</strain>
    </source>
</reference>
<dbReference type="STRING" id="1217721.HY57_08825"/>
<dbReference type="FunFam" id="1.10.10.10:FF:000005">
    <property type="entry name" value="Two-component system response regulator"/>
    <property type="match status" value="1"/>
</dbReference>
<dbReference type="InterPro" id="IPR039420">
    <property type="entry name" value="WalR-like"/>
</dbReference>
<dbReference type="GO" id="GO:0000156">
    <property type="term" value="F:phosphorelay response regulator activity"/>
    <property type="evidence" value="ECO:0007669"/>
    <property type="project" value="TreeGrafter"/>
</dbReference>
<dbReference type="Gene3D" id="1.10.10.10">
    <property type="entry name" value="Winged helix-like DNA-binding domain superfamily/Winged helix DNA-binding domain"/>
    <property type="match status" value="1"/>
</dbReference>
<dbReference type="SMART" id="SM00448">
    <property type="entry name" value="REC"/>
    <property type="match status" value="1"/>
</dbReference>